<sequence length="462" mass="50937">MPSSTTDSHVAVLAFPFSTHAAPLLSIIRRLASAAPNTHFSFFNTSKSNDTIFSSTKPDMQLLNVKAYDVWDGVPEGYVFVGKPQEEIELFMKTAPESFSRSMKAAVAEMGREVSCLVTDAFFWFAAEMAEEMGVPWVPFWTAGPNSLSTHVYTDLIRETIGIGGFEGHENQTLKFIPGMSQVRIRDLPEGVVFGNLESVFSRMLHRMGQMLPQATAVFINSFEELDLTTTNDLKSKLKKFLNIGPSNLISPPPTSDTSGCLSWLDRQKTATVAYISFGSVTTPLPNELVALAEALEASRVPFLWSLRDSLKVHLPRGFLEKTQANGMVVPWAPQMDILAHDAVGVFITHCGWNSLLESIAGGVPMICRPFFGDQRLNGRMVEDAWGVGLKVEDGIFTKKGVMSSLDLVLFQEEGNKMREKMKALKKLAEEAVRPTGGSTGNFKSLLQMVSRPKIDIAKDNK</sequence>
<dbReference type="InterPro" id="IPR035595">
    <property type="entry name" value="UDP_glycos_trans_CS"/>
</dbReference>
<reference evidence="6 7" key="1">
    <citation type="journal article" date="2019" name="Plant Biotechnol. J.">
        <title>The red bayberry genome and genetic basis of sex determination.</title>
        <authorList>
            <person name="Jia H.M."/>
            <person name="Jia H.J."/>
            <person name="Cai Q.L."/>
            <person name="Wang Y."/>
            <person name="Zhao H.B."/>
            <person name="Yang W.F."/>
            <person name="Wang G.Y."/>
            <person name="Li Y.H."/>
            <person name="Zhan D.L."/>
            <person name="Shen Y.T."/>
            <person name="Niu Q.F."/>
            <person name="Chang L."/>
            <person name="Qiu J."/>
            <person name="Zhao L."/>
            <person name="Xie H.B."/>
            <person name="Fu W.Y."/>
            <person name="Jin J."/>
            <person name="Li X.W."/>
            <person name="Jiao Y."/>
            <person name="Zhou C.C."/>
            <person name="Tu T."/>
            <person name="Chai C.Y."/>
            <person name="Gao J.L."/>
            <person name="Fan L.J."/>
            <person name="van de Weg E."/>
            <person name="Wang J.Y."/>
            <person name="Gao Z.S."/>
        </authorList>
    </citation>
    <scope>NUCLEOTIDE SEQUENCE [LARGE SCALE GENOMIC DNA]</scope>
    <source>
        <tissue evidence="6">Leaves</tissue>
    </source>
</reference>
<keyword evidence="7" id="KW-1185">Reference proteome</keyword>
<comment type="similarity">
    <text evidence="1 4">Belongs to the UDP-glycosyltransferase family.</text>
</comment>
<dbReference type="GO" id="GO:0080043">
    <property type="term" value="F:quercetin 3-O-glucosyltransferase activity"/>
    <property type="evidence" value="ECO:0007669"/>
    <property type="project" value="TreeGrafter"/>
</dbReference>
<evidence type="ECO:0000256" key="4">
    <source>
        <dbReference type="RuleBase" id="RU003718"/>
    </source>
</evidence>
<gene>
    <name evidence="6" type="ORF">CJ030_MR7G023667</name>
</gene>
<evidence type="ECO:0000313" key="7">
    <source>
        <dbReference type="Proteomes" id="UP000516437"/>
    </source>
</evidence>
<name>A0A6A1V0Y8_9ROSI</name>
<dbReference type="AlphaFoldDB" id="A0A6A1V0Y8"/>
<dbReference type="InterPro" id="IPR002213">
    <property type="entry name" value="UDP_glucos_trans"/>
</dbReference>
<accession>A0A6A1V0Y8</accession>
<dbReference type="EC" id="2.4.1.-" evidence="5"/>
<dbReference type="CDD" id="cd03784">
    <property type="entry name" value="GT1_Gtf-like"/>
    <property type="match status" value="1"/>
</dbReference>
<dbReference type="SUPFAM" id="SSF53756">
    <property type="entry name" value="UDP-Glycosyltransferase/glycogen phosphorylase"/>
    <property type="match status" value="1"/>
</dbReference>
<evidence type="ECO:0000256" key="3">
    <source>
        <dbReference type="ARBA" id="ARBA00022679"/>
    </source>
</evidence>
<dbReference type="GO" id="GO:0080044">
    <property type="term" value="F:quercetin 7-O-glucosyltransferase activity"/>
    <property type="evidence" value="ECO:0007669"/>
    <property type="project" value="TreeGrafter"/>
</dbReference>
<dbReference type="EMBL" id="RXIC02000025">
    <property type="protein sequence ID" value="KAB1205527.1"/>
    <property type="molecule type" value="Genomic_DNA"/>
</dbReference>
<evidence type="ECO:0000256" key="1">
    <source>
        <dbReference type="ARBA" id="ARBA00009995"/>
    </source>
</evidence>
<dbReference type="Proteomes" id="UP000516437">
    <property type="component" value="Chromosome 7"/>
</dbReference>
<dbReference type="PROSITE" id="PS00375">
    <property type="entry name" value="UDPGT"/>
    <property type="match status" value="1"/>
</dbReference>
<dbReference type="PANTHER" id="PTHR11926">
    <property type="entry name" value="GLUCOSYL/GLUCURONOSYL TRANSFERASES"/>
    <property type="match status" value="1"/>
</dbReference>
<dbReference type="PANTHER" id="PTHR11926:SF1560">
    <property type="entry name" value="UDP-GLYCOSYLTRANSFERASE 74E1-RELATED"/>
    <property type="match status" value="1"/>
</dbReference>
<organism evidence="6 7">
    <name type="scientific">Morella rubra</name>
    <name type="common">Chinese bayberry</name>
    <dbReference type="NCBI Taxonomy" id="262757"/>
    <lineage>
        <taxon>Eukaryota</taxon>
        <taxon>Viridiplantae</taxon>
        <taxon>Streptophyta</taxon>
        <taxon>Embryophyta</taxon>
        <taxon>Tracheophyta</taxon>
        <taxon>Spermatophyta</taxon>
        <taxon>Magnoliopsida</taxon>
        <taxon>eudicotyledons</taxon>
        <taxon>Gunneridae</taxon>
        <taxon>Pentapetalae</taxon>
        <taxon>rosids</taxon>
        <taxon>fabids</taxon>
        <taxon>Fagales</taxon>
        <taxon>Myricaceae</taxon>
        <taxon>Morella</taxon>
    </lineage>
</organism>
<dbReference type="SMR" id="A0A6A1V0Y8"/>
<dbReference type="FunFam" id="3.40.50.2000:FF:000091">
    <property type="entry name" value="Glycosyltransferase"/>
    <property type="match status" value="1"/>
</dbReference>
<dbReference type="Gene3D" id="3.40.50.2000">
    <property type="entry name" value="Glycogen Phosphorylase B"/>
    <property type="match status" value="2"/>
</dbReference>
<keyword evidence="2 4" id="KW-0328">Glycosyltransferase</keyword>
<keyword evidence="3 4" id="KW-0808">Transferase</keyword>
<comment type="caution">
    <text evidence="6">The sequence shown here is derived from an EMBL/GenBank/DDBJ whole genome shotgun (WGS) entry which is preliminary data.</text>
</comment>
<dbReference type="Pfam" id="PF00201">
    <property type="entry name" value="UDPGT"/>
    <property type="match status" value="1"/>
</dbReference>
<evidence type="ECO:0000313" key="6">
    <source>
        <dbReference type="EMBL" id="KAB1205527.1"/>
    </source>
</evidence>
<dbReference type="FunFam" id="3.40.50.2000:FF:000129">
    <property type="entry name" value="Glycosyltransferase"/>
    <property type="match status" value="1"/>
</dbReference>
<dbReference type="OrthoDB" id="5835829at2759"/>
<proteinExistence type="inferred from homology"/>
<evidence type="ECO:0000256" key="2">
    <source>
        <dbReference type="ARBA" id="ARBA00022676"/>
    </source>
</evidence>
<evidence type="ECO:0000256" key="5">
    <source>
        <dbReference type="RuleBase" id="RU362057"/>
    </source>
</evidence>
<protein>
    <recommendedName>
        <fullName evidence="5">Glycosyltransferase</fullName>
        <ecNumber evidence="5">2.4.1.-</ecNumber>
    </recommendedName>
</protein>